<evidence type="ECO:0000256" key="1">
    <source>
        <dbReference type="ARBA" id="ARBA00007534"/>
    </source>
</evidence>
<keyword evidence="4" id="KW-1015">Disulfide bond</keyword>
<evidence type="ECO:0000256" key="2">
    <source>
        <dbReference type="ARBA" id="ARBA00022487"/>
    </source>
</evidence>
<gene>
    <name evidence="5" type="ORF">A5636_23425</name>
</gene>
<keyword evidence="2" id="KW-0719">Serine esterase</keyword>
<reference evidence="5 6" key="1">
    <citation type="submission" date="2016-06" db="EMBL/GenBank/DDBJ databases">
        <authorList>
            <person name="Kjaerup R.B."/>
            <person name="Dalgaard T.S."/>
            <person name="Juul-Madsen H.R."/>
        </authorList>
    </citation>
    <scope>NUCLEOTIDE SEQUENCE [LARGE SCALE GENOMIC DNA]</scope>
    <source>
        <strain evidence="5 6">1245139.5</strain>
    </source>
</reference>
<accession>A0A1A3N7M7</accession>
<dbReference type="PANTHER" id="PTHR33630:SF9">
    <property type="entry name" value="CUTINASE 4"/>
    <property type="match status" value="1"/>
</dbReference>
<dbReference type="EMBL" id="LZLQ01000055">
    <property type="protein sequence ID" value="OBK17074.1"/>
    <property type="molecule type" value="Genomic_DNA"/>
</dbReference>
<evidence type="ECO:0000256" key="4">
    <source>
        <dbReference type="ARBA" id="ARBA00023157"/>
    </source>
</evidence>
<protein>
    <submittedName>
        <fullName evidence="5">Cutinase</fullName>
    </submittedName>
</protein>
<keyword evidence="3" id="KW-0378">Hydrolase</keyword>
<dbReference type="InterPro" id="IPR029058">
    <property type="entry name" value="AB_hydrolase_fold"/>
</dbReference>
<name>A0A1A3N7M7_MYCAS</name>
<dbReference type="GO" id="GO:0052689">
    <property type="term" value="F:carboxylic ester hydrolase activity"/>
    <property type="evidence" value="ECO:0007669"/>
    <property type="project" value="UniProtKB-KW"/>
</dbReference>
<comment type="similarity">
    <text evidence="1">Belongs to the cutinase family.</text>
</comment>
<dbReference type="SUPFAM" id="SSF53474">
    <property type="entry name" value="alpha/beta-Hydrolases"/>
    <property type="match status" value="1"/>
</dbReference>
<organism evidence="5 6">
    <name type="scientific">Mycobacterium asiaticum</name>
    <dbReference type="NCBI Taxonomy" id="1790"/>
    <lineage>
        <taxon>Bacteria</taxon>
        <taxon>Bacillati</taxon>
        <taxon>Actinomycetota</taxon>
        <taxon>Actinomycetes</taxon>
        <taxon>Mycobacteriales</taxon>
        <taxon>Mycobacteriaceae</taxon>
        <taxon>Mycobacterium</taxon>
    </lineage>
</organism>
<dbReference type="PANTHER" id="PTHR33630">
    <property type="entry name" value="CUTINASE RV1984C-RELATED-RELATED"/>
    <property type="match status" value="1"/>
</dbReference>
<dbReference type="Gene3D" id="3.40.50.1820">
    <property type="entry name" value="alpha/beta hydrolase"/>
    <property type="match status" value="1"/>
</dbReference>
<dbReference type="Pfam" id="PF01083">
    <property type="entry name" value="Cutinase"/>
    <property type="match status" value="1"/>
</dbReference>
<dbReference type="RefSeq" id="WP_065158157.1">
    <property type="nucleotide sequence ID" value="NZ_LZLQ01000055.1"/>
</dbReference>
<dbReference type="AlphaFoldDB" id="A0A1A3N7M7"/>
<dbReference type="InterPro" id="IPR000675">
    <property type="entry name" value="Cutinase/axe"/>
</dbReference>
<keyword evidence="6" id="KW-1185">Reference proteome</keyword>
<dbReference type="SMART" id="SM01110">
    <property type="entry name" value="Cutinase"/>
    <property type="match status" value="1"/>
</dbReference>
<evidence type="ECO:0000313" key="5">
    <source>
        <dbReference type="EMBL" id="OBK17074.1"/>
    </source>
</evidence>
<evidence type="ECO:0000313" key="6">
    <source>
        <dbReference type="Proteomes" id="UP000093629"/>
    </source>
</evidence>
<proteinExistence type="inferred from homology"/>
<comment type="caution">
    <text evidence="5">The sequence shown here is derived from an EMBL/GenBank/DDBJ whole genome shotgun (WGS) entry which is preliminary data.</text>
</comment>
<sequence length="239" mass="24260">MLLRKNERTLLRRLMAYGGAAIAICGLASLASPMPSADAAPCPDVEVVFARGSGEPPGVGGIGGAFVDALRADVGARSLEVYPVNYPASTDFGSSDFPLTVIDGIRDAGGHIQSMASRCPNTREVLGGYSQGAAVAGYVTSAAVPPGVPANLVPQPLAPEIANHVAAVALFGTPSPEFLSQYGAPQIVIGPLYQPKTIQLCADGDTICAGGGTTPTFAHTLYATNGMTSQAADFAAGRL</sequence>
<evidence type="ECO:0000256" key="3">
    <source>
        <dbReference type="ARBA" id="ARBA00022801"/>
    </source>
</evidence>
<dbReference type="Proteomes" id="UP000093629">
    <property type="component" value="Unassembled WGS sequence"/>
</dbReference>